<proteinExistence type="inferred from homology"/>
<evidence type="ECO:0000259" key="3">
    <source>
        <dbReference type="Pfam" id="PF03061"/>
    </source>
</evidence>
<evidence type="ECO:0000256" key="1">
    <source>
        <dbReference type="ARBA" id="ARBA00008324"/>
    </source>
</evidence>
<dbReference type="AlphaFoldDB" id="A0A934KF85"/>
<dbReference type="EMBL" id="JAEKNQ010000040">
    <property type="protein sequence ID" value="MBJ7603655.1"/>
    <property type="molecule type" value="Genomic_DNA"/>
</dbReference>
<dbReference type="CDD" id="cd03443">
    <property type="entry name" value="PaaI_thioesterase"/>
    <property type="match status" value="1"/>
</dbReference>
<evidence type="ECO:0000256" key="2">
    <source>
        <dbReference type="ARBA" id="ARBA00022801"/>
    </source>
</evidence>
<evidence type="ECO:0000313" key="4">
    <source>
        <dbReference type="EMBL" id="MBJ7603655.1"/>
    </source>
</evidence>
<dbReference type="SUPFAM" id="SSF54637">
    <property type="entry name" value="Thioesterase/thiol ester dehydrase-isomerase"/>
    <property type="match status" value="1"/>
</dbReference>
<dbReference type="InterPro" id="IPR029069">
    <property type="entry name" value="HotDog_dom_sf"/>
</dbReference>
<accession>A0A934KF85</accession>
<protein>
    <submittedName>
        <fullName evidence="4">PaaI family thioesterase</fullName>
    </submittedName>
</protein>
<dbReference type="GO" id="GO:0061522">
    <property type="term" value="F:1,4-dihydroxy-2-naphthoyl-CoA thioesterase activity"/>
    <property type="evidence" value="ECO:0007669"/>
    <property type="project" value="TreeGrafter"/>
</dbReference>
<sequence length="139" mass="14756">MLEPELRAHVEASGWVREMGLQILSAGPDEVTARLELSAKHHQGYGIVHGGVHCGVVETLASVGAAAVAHPRGQRVVGLDNHTSFIRAVSEGTLSARAIPVTRGRTTQVWAVELKDEEGRLVAGGQVRLLCLPAERTLG</sequence>
<gene>
    <name evidence="4" type="ORF">JF888_10765</name>
</gene>
<dbReference type="Gene3D" id="3.10.129.10">
    <property type="entry name" value="Hotdog Thioesterase"/>
    <property type="match status" value="1"/>
</dbReference>
<feature type="domain" description="Thioesterase" evidence="3">
    <location>
        <begin position="45"/>
        <end position="123"/>
    </location>
</feature>
<reference evidence="4 5" key="1">
    <citation type="submission" date="2020-10" db="EMBL/GenBank/DDBJ databases">
        <title>Ca. Dormibacterota MAGs.</title>
        <authorList>
            <person name="Montgomery K."/>
        </authorList>
    </citation>
    <scope>NUCLEOTIDE SEQUENCE [LARGE SCALE GENOMIC DNA]</scope>
    <source>
        <strain evidence="4">SC8811_S16_3</strain>
    </source>
</reference>
<dbReference type="RefSeq" id="WP_338180026.1">
    <property type="nucleotide sequence ID" value="NZ_JAEKNQ010000040.1"/>
</dbReference>
<dbReference type="Pfam" id="PF03061">
    <property type="entry name" value="4HBT"/>
    <property type="match status" value="1"/>
</dbReference>
<evidence type="ECO:0000313" key="5">
    <source>
        <dbReference type="Proteomes" id="UP000620075"/>
    </source>
</evidence>
<dbReference type="NCBIfam" id="TIGR00369">
    <property type="entry name" value="unchar_dom_1"/>
    <property type="match status" value="1"/>
</dbReference>
<keyword evidence="2" id="KW-0378">Hydrolase</keyword>
<comment type="similarity">
    <text evidence="1">Belongs to the thioesterase PaaI family.</text>
</comment>
<dbReference type="InterPro" id="IPR006683">
    <property type="entry name" value="Thioestr_dom"/>
</dbReference>
<dbReference type="GO" id="GO:0005829">
    <property type="term" value="C:cytosol"/>
    <property type="evidence" value="ECO:0007669"/>
    <property type="project" value="TreeGrafter"/>
</dbReference>
<organism evidence="4 5">
    <name type="scientific">Candidatus Dormiibacter inghamiae</name>
    <dbReference type="NCBI Taxonomy" id="3127013"/>
    <lineage>
        <taxon>Bacteria</taxon>
        <taxon>Bacillati</taxon>
        <taxon>Candidatus Dormiibacterota</taxon>
        <taxon>Candidatus Dormibacteria</taxon>
        <taxon>Candidatus Dormibacterales</taxon>
        <taxon>Candidatus Dormibacteraceae</taxon>
        <taxon>Candidatus Dormiibacter</taxon>
    </lineage>
</organism>
<dbReference type="Proteomes" id="UP000620075">
    <property type="component" value="Unassembled WGS sequence"/>
</dbReference>
<dbReference type="InterPro" id="IPR003736">
    <property type="entry name" value="PAAI_dom"/>
</dbReference>
<dbReference type="PANTHER" id="PTHR43240">
    <property type="entry name" value="1,4-DIHYDROXY-2-NAPHTHOYL-COA THIOESTERASE 1"/>
    <property type="match status" value="1"/>
</dbReference>
<comment type="caution">
    <text evidence="4">The sequence shown here is derived from an EMBL/GenBank/DDBJ whole genome shotgun (WGS) entry which is preliminary data.</text>
</comment>
<dbReference type="PANTHER" id="PTHR43240:SF5">
    <property type="entry name" value="1,4-DIHYDROXY-2-NAPHTHOYL-COA THIOESTERASE 1"/>
    <property type="match status" value="1"/>
</dbReference>
<name>A0A934KF85_9BACT</name>